<keyword evidence="6" id="KW-1185">Reference proteome</keyword>
<comment type="caution">
    <text evidence="5">The sequence shown here is derived from an EMBL/GenBank/DDBJ whole genome shotgun (WGS) entry which is preliminary data.</text>
</comment>
<dbReference type="EMBL" id="JAENGZ010000934">
    <property type="protein sequence ID" value="KAG6952268.1"/>
    <property type="molecule type" value="Genomic_DNA"/>
</dbReference>
<accession>A0A329SF30</accession>
<dbReference type="GO" id="GO:0005737">
    <property type="term" value="C:cytoplasm"/>
    <property type="evidence" value="ECO:0007669"/>
    <property type="project" value="TreeGrafter"/>
</dbReference>
<dbReference type="AlphaFoldDB" id="A0A329SF30"/>
<dbReference type="Proteomes" id="UP000251314">
    <property type="component" value="Unassembled WGS sequence"/>
</dbReference>
<feature type="short sequence motif" description="GXSXG" evidence="2">
    <location>
        <begin position="91"/>
        <end position="95"/>
    </location>
</feature>
<dbReference type="Proteomes" id="UP000688947">
    <property type="component" value="Unassembled WGS sequence"/>
</dbReference>
<dbReference type="GO" id="GO:0005811">
    <property type="term" value="C:lipid droplet"/>
    <property type="evidence" value="ECO:0007669"/>
    <property type="project" value="TreeGrafter"/>
</dbReference>
<dbReference type="GO" id="GO:0019433">
    <property type="term" value="P:triglyceride catabolic process"/>
    <property type="evidence" value="ECO:0007669"/>
    <property type="project" value="TreeGrafter"/>
</dbReference>
<evidence type="ECO:0000313" key="4">
    <source>
        <dbReference type="EMBL" id="KAG6952268.1"/>
    </source>
</evidence>
<dbReference type="InterPro" id="IPR016035">
    <property type="entry name" value="Acyl_Trfase/lysoPLipase"/>
</dbReference>
<dbReference type="STRING" id="29920.A0A329SF30"/>
<reference evidence="4" key="2">
    <citation type="submission" date="2021-01" db="EMBL/GenBank/DDBJ databases">
        <title>Phytophthora aleatoria, a newly-described species from Pinus radiata is distinct from Phytophthora cactorum isolates based on comparative genomics.</title>
        <authorList>
            <person name="Mcdougal R."/>
            <person name="Panda P."/>
            <person name="Williams N."/>
            <person name="Studholme D.J."/>
        </authorList>
    </citation>
    <scope>NUCLEOTIDE SEQUENCE</scope>
    <source>
        <strain evidence="4">NZFS 3830</strain>
    </source>
</reference>
<keyword evidence="1 2" id="KW-0443">Lipid metabolism</keyword>
<evidence type="ECO:0000259" key="3">
    <source>
        <dbReference type="PROSITE" id="PS51635"/>
    </source>
</evidence>
<dbReference type="PANTHER" id="PTHR12406:SF7">
    <property type="entry name" value="PATATIN-LIKE PHOSPHOLIPASE DOMAIN-CONTAINING PROTEIN 4"/>
    <property type="match status" value="1"/>
</dbReference>
<dbReference type="VEuPathDB" id="FungiDB:PC110_g8296"/>
<gene>
    <name evidence="4" type="ORF">JG687_00013105</name>
    <name evidence="5" type="ORF">PC110_g8296</name>
</gene>
<dbReference type="GO" id="GO:0055088">
    <property type="term" value="P:lipid homeostasis"/>
    <property type="evidence" value="ECO:0007669"/>
    <property type="project" value="TreeGrafter"/>
</dbReference>
<keyword evidence="2" id="KW-0442">Lipid degradation</keyword>
<dbReference type="OrthoDB" id="197155at2759"/>
<keyword evidence="2" id="KW-0378">Hydrolase</keyword>
<dbReference type="SUPFAM" id="SSF52151">
    <property type="entry name" value="FabD/lysophospholipase-like"/>
    <property type="match status" value="1"/>
</dbReference>
<sequence>MAAPQVSEIMNELWNSSQRVDASDDSIREVPVASAVPRTLGAPAKTKRRLTELHDVAQLGFGGCGGMYNYFLGVASVLQEEYDLRNVIFSGVSAGCFPALILALGMDVKEFFFKENVPLIEEAADCSYAGLGKYDELVWIPMVKHNMLKVLPSDAYQHADKKLYFSVTEVPALRNHLLTTWTSNEDMIDCMLCSAHVPLYTTSLAASYRGKRFVDGGLTNNNPVPHPDAPHKVFQIWKWRWFAPTWILVTTNSDWAVELFRMGREDAAKNLHEVDEVFF</sequence>
<dbReference type="Gene3D" id="3.40.1090.10">
    <property type="entry name" value="Cytosolic phospholipase A2 catalytic domain"/>
    <property type="match status" value="1"/>
</dbReference>
<reference evidence="5 6" key="1">
    <citation type="submission" date="2018-01" db="EMBL/GenBank/DDBJ databases">
        <title>Draft genome of the strawberry crown rot pathogen Phytophthora cactorum.</title>
        <authorList>
            <person name="Armitage A.D."/>
            <person name="Lysoe E."/>
            <person name="Nellist C.F."/>
            <person name="Harrison R.J."/>
            <person name="Brurberg M.B."/>
        </authorList>
    </citation>
    <scope>NUCLEOTIDE SEQUENCE [LARGE SCALE GENOMIC DNA]</scope>
    <source>
        <strain evidence="5 6">10300</strain>
    </source>
</reference>
<feature type="domain" description="PNPLA" evidence="3">
    <location>
        <begin position="59"/>
        <end position="228"/>
    </location>
</feature>
<organism evidence="5 6">
    <name type="scientific">Phytophthora cactorum</name>
    <dbReference type="NCBI Taxonomy" id="29920"/>
    <lineage>
        <taxon>Eukaryota</taxon>
        <taxon>Sar</taxon>
        <taxon>Stramenopiles</taxon>
        <taxon>Oomycota</taxon>
        <taxon>Peronosporomycetes</taxon>
        <taxon>Peronosporales</taxon>
        <taxon>Peronosporaceae</taxon>
        <taxon>Phytophthora</taxon>
    </lineage>
</organism>
<dbReference type="InterPro" id="IPR033562">
    <property type="entry name" value="PLPL"/>
</dbReference>
<dbReference type="GO" id="GO:0016020">
    <property type="term" value="C:membrane"/>
    <property type="evidence" value="ECO:0007669"/>
    <property type="project" value="TreeGrafter"/>
</dbReference>
<dbReference type="Pfam" id="PF01734">
    <property type="entry name" value="Patatin"/>
    <property type="match status" value="1"/>
</dbReference>
<dbReference type="PANTHER" id="PTHR12406">
    <property type="entry name" value="CALCIUM-INDEPENDENT PHOSPHOLIPASE A2 IPLA2 -RELATED"/>
    <property type="match status" value="1"/>
</dbReference>
<evidence type="ECO:0000313" key="5">
    <source>
        <dbReference type="EMBL" id="RAW35427.1"/>
    </source>
</evidence>
<dbReference type="InterPro" id="IPR002641">
    <property type="entry name" value="PNPLA_dom"/>
</dbReference>
<dbReference type="EMBL" id="MJFZ01000169">
    <property type="protein sequence ID" value="RAW35427.1"/>
    <property type="molecule type" value="Genomic_DNA"/>
</dbReference>
<feature type="active site" description="Nucleophile" evidence="2">
    <location>
        <position position="93"/>
    </location>
</feature>
<feature type="short sequence motif" description="DGA/G" evidence="2">
    <location>
        <begin position="215"/>
        <end position="217"/>
    </location>
</feature>
<feature type="active site" description="Proton acceptor" evidence="2">
    <location>
        <position position="215"/>
    </location>
</feature>
<evidence type="ECO:0000256" key="2">
    <source>
        <dbReference type="PROSITE-ProRule" id="PRU01161"/>
    </source>
</evidence>
<name>A0A329SF30_9STRA</name>
<comment type="caution">
    <text evidence="2">Lacks conserved residue(s) required for the propagation of feature annotation.</text>
</comment>
<proteinExistence type="predicted"/>
<evidence type="ECO:0000313" key="6">
    <source>
        <dbReference type="Proteomes" id="UP000251314"/>
    </source>
</evidence>
<evidence type="ECO:0000256" key="1">
    <source>
        <dbReference type="ARBA" id="ARBA00023098"/>
    </source>
</evidence>
<dbReference type="PROSITE" id="PS51635">
    <property type="entry name" value="PNPLA"/>
    <property type="match status" value="1"/>
</dbReference>
<protein>
    <recommendedName>
        <fullName evidence="3">PNPLA domain-containing protein</fullName>
    </recommendedName>
</protein>
<dbReference type="GO" id="GO:0004806">
    <property type="term" value="F:triacylglycerol lipase activity"/>
    <property type="evidence" value="ECO:0007669"/>
    <property type="project" value="TreeGrafter"/>
</dbReference>